<dbReference type="InterPro" id="IPR017819">
    <property type="entry name" value="Plasmid_partition_RepB"/>
</dbReference>
<evidence type="ECO:0000259" key="3">
    <source>
        <dbReference type="SMART" id="SM00470"/>
    </source>
</evidence>
<evidence type="ECO:0000256" key="2">
    <source>
        <dbReference type="SAM" id="MobiDB-lite"/>
    </source>
</evidence>
<dbReference type="NCBIfam" id="TIGR00180">
    <property type="entry name" value="parB_part"/>
    <property type="match status" value="1"/>
</dbReference>
<feature type="domain" description="ParB-like N-terminal" evidence="3">
    <location>
        <begin position="59"/>
        <end position="150"/>
    </location>
</feature>
<dbReference type="PANTHER" id="PTHR33375:SF1">
    <property type="entry name" value="CHROMOSOME-PARTITIONING PROTEIN PARB-RELATED"/>
    <property type="match status" value="1"/>
</dbReference>
<dbReference type="InterPro" id="IPR003115">
    <property type="entry name" value="ParB_N"/>
</dbReference>
<organism evidence="4 5">
    <name type="scientific">Shinella kummerowiae</name>
    <dbReference type="NCBI Taxonomy" id="417745"/>
    <lineage>
        <taxon>Bacteria</taxon>
        <taxon>Pseudomonadati</taxon>
        <taxon>Pseudomonadota</taxon>
        <taxon>Alphaproteobacteria</taxon>
        <taxon>Hyphomicrobiales</taxon>
        <taxon>Rhizobiaceae</taxon>
        <taxon>Shinella</taxon>
    </lineage>
</organism>
<dbReference type="InterPro" id="IPR036086">
    <property type="entry name" value="ParB/Sulfiredoxin_sf"/>
</dbReference>
<protein>
    <submittedName>
        <fullName evidence="4">Plasmid partitioning protein RepB</fullName>
    </submittedName>
</protein>
<reference evidence="4 5" key="1">
    <citation type="submission" date="2019-12" db="EMBL/GenBank/DDBJ databases">
        <title>Shinella kummerowiae sp. nov., a symbiotic bacterium isolated from root nodules of the herbal legume Kummerowia stipulacea.</title>
        <authorList>
            <person name="Gao J."/>
        </authorList>
    </citation>
    <scope>NUCLEOTIDE SEQUENCE [LARGE SCALE GENOMIC DNA]</scope>
    <source>
        <strain evidence="4 5">CCBAU 25048</strain>
    </source>
</reference>
<dbReference type="RefSeq" id="WP_160861849.1">
    <property type="nucleotide sequence ID" value="NZ_WUMK01000010.1"/>
</dbReference>
<name>A0A6N8SHS4_9HYPH</name>
<comment type="similarity">
    <text evidence="1">Belongs to the ParB family.</text>
</comment>
<dbReference type="SUPFAM" id="SSF110849">
    <property type="entry name" value="ParB/Sulfiredoxin"/>
    <property type="match status" value="1"/>
</dbReference>
<accession>A0A6N8SHS4</accession>
<dbReference type="SMART" id="SM00470">
    <property type="entry name" value="ParB"/>
    <property type="match status" value="1"/>
</dbReference>
<evidence type="ECO:0000313" key="4">
    <source>
        <dbReference type="EMBL" id="MXN48349.1"/>
    </source>
</evidence>
<dbReference type="EMBL" id="WUMK01000010">
    <property type="protein sequence ID" value="MXN48349.1"/>
    <property type="molecule type" value="Genomic_DNA"/>
</dbReference>
<dbReference type="InterPro" id="IPR004437">
    <property type="entry name" value="ParB/RepB/Spo0J"/>
</dbReference>
<dbReference type="GO" id="GO:0003677">
    <property type="term" value="F:DNA binding"/>
    <property type="evidence" value="ECO:0007669"/>
    <property type="project" value="InterPro"/>
</dbReference>
<dbReference type="PANTHER" id="PTHR33375">
    <property type="entry name" value="CHROMOSOME-PARTITIONING PROTEIN PARB-RELATED"/>
    <property type="match status" value="1"/>
</dbReference>
<dbReference type="GO" id="GO:0007059">
    <property type="term" value="P:chromosome segregation"/>
    <property type="evidence" value="ECO:0007669"/>
    <property type="project" value="TreeGrafter"/>
</dbReference>
<dbReference type="Gene3D" id="3.90.1530.30">
    <property type="match status" value="1"/>
</dbReference>
<proteinExistence type="inferred from homology"/>
<dbReference type="GO" id="GO:0005694">
    <property type="term" value="C:chromosome"/>
    <property type="evidence" value="ECO:0007669"/>
    <property type="project" value="TreeGrafter"/>
</dbReference>
<dbReference type="Pfam" id="PF02195">
    <property type="entry name" value="ParB_N"/>
    <property type="match status" value="1"/>
</dbReference>
<sequence>MARKDVFANITAPQGSGTERRAAPGYATRGASRSMINSLHELAEKAALADQNQSADAIVELDTALVENSFVSDRLGDDDAAFAELLEAIKERGQDTPILVRPHPTTDGQYQIVFGHRRVRAAKALGRPVRAIVREVSDGDHVIAQGQENSARENLSFIERAIFAHKLLSLGHDRPTIQAALSVDAPMLTRMLSVSSRVPKTIVEAIGAAKGIGRDRWIDLAQQIEKPSAAALAEELVTSNTFAPLQSDARFEFVANGIKKAGRLPKRQKAGGEWQAGDASVRAEFQGAGKSYSIALKSHDAGRFGRFIADNLERLHAEFLTSTKAEER</sequence>
<dbReference type="OrthoDB" id="7908920at2"/>
<gene>
    <name evidence="4" type="primary">repB</name>
    <name evidence="4" type="ORF">GR138_24355</name>
</gene>
<evidence type="ECO:0000256" key="1">
    <source>
        <dbReference type="ARBA" id="ARBA00006295"/>
    </source>
</evidence>
<feature type="region of interest" description="Disordered" evidence="2">
    <location>
        <begin position="1"/>
        <end position="26"/>
    </location>
</feature>
<dbReference type="Proteomes" id="UP000435802">
    <property type="component" value="Unassembled WGS sequence"/>
</dbReference>
<dbReference type="Pfam" id="PF07506">
    <property type="entry name" value="RepB"/>
    <property type="match status" value="1"/>
</dbReference>
<dbReference type="InterPro" id="IPR037972">
    <property type="entry name" value="RepB_N"/>
</dbReference>
<dbReference type="InterPro" id="IPR011111">
    <property type="entry name" value="Plasmid_RepB"/>
</dbReference>
<dbReference type="Gene3D" id="1.10.10.2830">
    <property type="match status" value="1"/>
</dbReference>
<dbReference type="NCBIfam" id="TIGR03454">
    <property type="entry name" value="partition_RepB"/>
    <property type="match status" value="1"/>
</dbReference>
<keyword evidence="5" id="KW-1185">Reference proteome</keyword>
<dbReference type="SUPFAM" id="SSF109709">
    <property type="entry name" value="KorB DNA-binding domain-like"/>
    <property type="match status" value="1"/>
</dbReference>
<dbReference type="CDD" id="cd16405">
    <property type="entry name" value="RepB_like_N"/>
    <property type="match status" value="1"/>
</dbReference>
<evidence type="ECO:0000313" key="5">
    <source>
        <dbReference type="Proteomes" id="UP000435802"/>
    </source>
</evidence>
<comment type="caution">
    <text evidence="4">The sequence shown here is derived from an EMBL/GenBank/DDBJ whole genome shotgun (WGS) entry which is preliminary data.</text>
</comment>
<dbReference type="InterPro" id="IPR050336">
    <property type="entry name" value="Chromosome_partition/occlusion"/>
</dbReference>
<dbReference type="AlphaFoldDB" id="A0A6N8SHS4"/>